<dbReference type="Proteomes" id="UP000479710">
    <property type="component" value="Unassembled WGS sequence"/>
</dbReference>
<evidence type="ECO:0000313" key="3">
    <source>
        <dbReference type="Proteomes" id="UP000479710"/>
    </source>
</evidence>
<dbReference type="AlphaFoldDB" id="A0A6G1BNS9"/>
<feature type="region of interest" description="Disordered" evidence="1">
    <location>
        <begin position="82"/>
        <end position="167"/>
    </location>
</feature>
<feature type="compositionally biased region" description="Basic and acidic residues" evidence="1">
    <location>
        <begin position="27"/>
        <end position="39"/>
    </location>
</feature>
<organism evidence="2 3">
    <name type="scientific">Oryza meyeriana var. granulata</name>
    <dbReference type="NCBI Taxonomy" id="110450"/>
    <lineage>
        <taxon>Eukaryota</taxon>
        <taxon>Viridiplantae</taxon>
        <taxon>Streptophyta</taxon>
        <taxon>Embryophyta</taxon>
        <taxon>Tracheophyta</taxon>
        <taxon>Spermatophyta</taxon>
        <taxon>Magnoliopsida</taxon>
        <taxon>Liliopsida</taxon>
        <taxon>Poales</taxon>
        <taxon>Poaceae</taxon>
        <taxon>BOP clade</taxon>
        <taxon>Oryzoideae</taxon>
        <taxon>Oryzeae</taxon>
        <taxon>Oryzinae</taxon>
        <taxon>Oryza</taxon>
        <taxon>Oryza meyeriana</taxon>
    </lineage>
</organism>
<feature type="compositionally biased region" description="Low complexity" evidence="1">
    <location>
        <begin position="57"/>
        <end position="66"/>
    </location>
</feature>
<reference evidence="2 3" key="1">
    <citation type="submission" date="2019-11" db="EMBL/GenBank/DDBJ databases">
        <title>Whole genome sequence of Oryza granulata.</title>
        <authorList>
            <person name="Li W."/>
        </authorList>
    </citation>
    <scope>NUCLEOTIDE SEQUENCE [LARGE SCALE GENOMIC DNA]</scope>
    <source>
        <strain evidence="3">cv. Menghai</strain>
        <tissue evidence="2">Leaf</tissue>
    </source>
</reference>
<dbReference type="EMBL" id="SPHZ02000012">
    <property type="protein sequence ID" value="KAF0889526.1"/>
    <property type="molecule type" value="Genomic_DNA"/>
</dbReference>
<feature type="compositionally biased region" description="Basic and acidic residues" evidence="1">
    <location>
        <begin position="82"/>
        <end position="91"/>
    </location>
</feature>
<feature type="compositionally biased region" description="Basic and acidic residues" evidence="1">
    <location>
        <begin position="143"/>
        <end position="155"/>
    </location>
</feature>
<protein>
    <submittedName>
        <fullName evidence="2">Uncharacterized protein</fullName>
    </submittedName>
</protein>
<comment type="caution">
    <text evidence="2">The sequence shown here is derived from an EMBL/GenBank/DDBJ whole genome shotgun (WGS) entry which is preliminary data.</text>
</comment>
<name>A0A6G1BNS9_9ORYZ</name>
<accession>A0A6G1BNS9</accession>
<feature type="region of interest" description="Disordered" evidence="1">
    <location>
        <begin position="1"/>
        <end position="67"/>
    </location>
</feature>
<evidence type="ECO:0000313" key="2">
    <source>
        <dbReference type="EMBL" id="KAF0889526.1"/>
    </source>
</evidence>
<evidence type="ECO:0000256" key="1">
    <source>
        <dbReference type="SAM" id="MobiDB-lite"/>
    </source>
</evidence>
<keyword evidence="3" id="KW-1185">Reference proteome</keyword>
<gene>
    <name evidence="2" type="ORF">E2562_026940</name>
</gene>
<proteinExistence type="predicted"/>
<sequence length="227" mass="25200">MASARVVEDGSGGGRRGSARCRWPTADGRRQRRTGEGRGDSTASTAARGLQRRPRRPLAAARLAQGRWRRCAGVAAADWGRTRTGVEQKNDEEQEAEATRRGAVGATWPGRRGRSYEDAHRRRLAGAAAAERRRRWGNSRSDGGAREVRRQRGTENGDGARATALGAEEGRRDGVAVLARRRRAEATVAWRWRRGGGWARRRTRRWRFRAQGQAAPLFIGGRREARA</sequence>